<gene>
    <name evidence="1" type="ORF">HERILL_LOCUS11365</name>
</gene>
<dbReference type="PANTHER" id="PTHR13318">
    <property type="entry name" value="PARTNER OF PAIRED, ISOFORM B-RELATED"/>
    <property type="match status" value="1"/>
</dbReference>
<name>A0A7R8UX72_HERIL</name>
<dbReference type="Proteomes" id="UP000594454">
    <property type="component" value="Chromosome 4"/>
</dbReference>
<dbReference type="PANTHER" id="PTHR13318:SF190">
    <property type="entry name" value="PARTNER OF PAIRED, ISOFORM B"/>
    <property type="match status" value="1"/>
</dbReference>
<proteinExistence type="predicted"/>
<protein>
    <submittedName>
        <fullName evidence="1">Uncharacterized protein</fullName>
    </submittedName>
</protein>
<keyword evidence="2" id="KW-1185">Reference proteome</keyword>
<sequence length="384" mass="44958">MAASEDIIKRLVAMELFNFNTIYECTSLPFATETFTEYGPIIKKIFMQFDAVEDMVPFYYLVPKHCQNIEDIHFNFPYYVDHEIMEMMFKASKNVKVLVCNARELYDDHCRLISELKELESLNIEENRDVTGMHLNKLTKLKDLNIQGCSEFESKHFIDICKATKLRKLKIAECLHLDDTAFETLLETQTELEEISVSHCYPNGNVELVPRLPKLRHVYIHWLCTRNHKETDLINLLAKYHPDSIQTLVISRPENLTKLERAGILELKYLEKIAFLADKQLDNAFLSEVSKNCRHLKEIDISESLSVTNEGIIELVKNLKGLRRLDLRRCGQFDQSLYEKLIEVKKECNDGKCLQVFAWGTKLKKNELRDSERNLVDVSFRFKY</sequence>
<dbReference type="AlphaFoldDB" id="A0A7R8UX72"/>
<evidence type="ECO:0000313" key="2">
    <source>
        <dbReference type="Proteomes" id="UP000594454"/>
    </source>
</evidence>
<dbReference type="GO" id="GO:0019005">
    <property type="term" value="C:SCF ubiquitin ligase complex"/>
    <property type="evidence" value="ECO:0007669"/>
    <property type="project" value="TreeGrafter"/>
</dbReference>
<dbReference type="SMART" id="SM00367">
    <property type="entry name" value="LRR_CC"/>
    <property type="match status" value="3"/>
</dbReference>
<evidence type="ECO:0000313" key="1">
    <source>
        <dbReference type="EMBL" id="CAD7088770.1"/>
    </source>
</evidence>
<dbReference type="Gene3D" id="3.80.10.10">
    <property type="entry name" value="Ribonuclease Inhibitor"/>
    <property type="match status" value="2"/>
</dbReference>
<dbReference type="SUPFAM" id="SSF52047">
    <property type="entry name" value="RNI-like"/>
    <property type="match status" value="1"/>
</dbReference>
<dbReference type="EMBL" id="LR899012">
    <property type="protein sequence ID" value="CAD7088770.1"/>
    <property type="molecule type" value="Genomic_DNA"/>
</dbReference>
<dbReference type="OrthoDB" id="6492012at2759"/>
<dbReference type="InterPro" id="IPR032675">
    <property type="entry name" value="LRR_dom_sf"/>
</dbReference>
<dbReference type="InParanoid" id="A0A7R8UX72"/>
<organism evidence="1 2">
    <name type="scientific">Hermetia illucens</name>
    <name type="common">Black soldier fly</name>
    <dbReference type="NCBI Taxonomy" id="343691"/>
    <lineage>
        <taxon>Eukaryota</taxon>
        <taxon>Metazoa</taxon>
        <taxon>Ecdysozoa</taxon>
        <taxon>Arthropoda</taxon>
        <taxon>Hexapoda</taxon>
        <taxon>Insecta</taxon>
        <taxon>Pterygota</taxon>
        <taxon>Neoptera</taxon>
        <taxon>Endopterygota</taxon>
        <taxon>Diptera</taxon>
        <taxon>Brachycera</taxon>
        <taxon>Stratiomyomorpha</taxon>
        <taxon>Stratiomyidae</taxon>
        <taxon>Hermetiinae</taxon>
        <taxon>Hermetia</taxon>
    </lineage>
</organism>
<dbReference type="GO" id="GO:0031146">
    <property type="term" value="P:SCF-dependent proteasomal ubiquitin-dependent protein catabolic process"/>
    <property type="evidence" value="ECO:0007669"/>
    <property type="project" value="TreeGrafter"/>
</dbReference>
<reference evidence="1 2" key="1">
    <citation type="submission" date="2020-11" db="EMBL/GenBank/DDBJ databases">
        <authorList>
            <person name="Wallbank WR R."/>
            <person name="Pardo Diaz C."/>
            <person name="Kozak K."/>
            <person name="Martin S."/>
            <person name="Jiggins C."/>
            <person name="Moest M."/>
            <person name="Warren A I."/>
            <person name="Generalovic N T."/>
            <person name="Byers J.R.P. K."/>
            <person name="Montejo-Kovacevich G."/>
            <person name="Yen C E."/>
        </authorList>
    </citation>
    <scope>NUCLEOTIDE SEQUENCE [LARGE SCALE GENOMIC DNA]</scope>
</reference>
<dbReference type="InterPro" id="IPR006553">
    <property type="entry name" value="Leu-rich_rpt_Cys-con_subtyp"/>
</dbReference>
<dbReference type="FunCoup" id="A0A7R8UX72">
    <property type="interactions" value="5"/>
</dbReference>
<accession>A0A7R8UX72</accession>